<dbReference type="PANTHER" id="PTHR43392">
    <property type="entry name" value="AAA-TYPE ATPASE FAMILY PROTEIN / ANKYRIN REPEAT FAMILY PROTEIN"/>
    <property type="match status" value="1"/>
</dbReference>
<dbReference type="Gene3D" id="1.10.8.60">
    <property type="match status" value="1"/>
</dbReference>
<dbReference type="Gene3D" id="2.160.20.10">
    <property type="entry name" value="Single-stranded right-handed beta-helix, Pectin lyase-like"/>
    <property type="match status" value="1"/>
</dbReference>
<dbReference type="SMART" id="SM00382">
    <property type="entry name" value="AAA"/>
    <property type="match status" value="1"/>
</dbReference>
<gene>
    <name evidence="5" type="ORF">ACFOUW_34865</name>
</gene>
<dbReference type="SUPFAM" id="SSF51126">
    <property type="entry name" value="Pectin lyase-like"/>
    <property type="match status" value="1"/>
</dbReference>
<comment type="similarity">
    <text evidence="1">Belongs to the CbxX/CfxQ family.</text>
</comment>
<evidence type="ECO:0000259" key="4">
    <source>
        <dbReference type="SMART" id="SM00382"/>
    </source>
</evidence>
<protein>
    <submittedName>
        <fullName evidence="5">AAA family ATPase</fullName>
    </submittedName>
</protein>
<keyword evidence="6" id="KW-1185">Reference proteome</keyword>
<dbReference type="CDD" id="cd00009">
    <property type="entry name" value="AAA"/>
    <property type="match status" value="1"/>
</dbReference>
<dbReference type="PANTHER" id="PTHR43392:SF2">
    <property type="entry name" value="AAA-TYPE ATPASE FAMILY PROTEIN _ ANKYRIN REPEAT FAMILY PROTEIN"/>
    <property type="match status" value="1"/>
</dbReference>
<evidence type="ECO:0000313" key="6">
    <source>
        <dbReference type="Proteomes" id="UP001595699"/>
    </source>
</evidence>
<dbReference type="InterPro" id="IPR003959">
    <property type="entry name" value="ATPase_AAA_core"/>
</dbReference>
<dbReference type="Proteomes" id="UP001595699">
    <property type="component" value="Unassembled WGS sequence"/>
</dbReference>
<keyword evidence="2" id="KW-0547">Nucleotide-binding</keyword>
<reference evidence="6" key="1">
    <citation type="journal article" date="2019" name="Int. J. Syst. Evol. Microbiol.">
        <title>The Global Catalogue of Microorganisms (GCM) 10K type strain sequencing project: providing services to taxonomists for standard genome sequencing and annotation.</title>
        <authorList>
            <consortium name="The Broad Institute Genomics Platform"/>
            <consortium name="The Broad Institute Genome Sequencing Center for Infectious Disease"/>
            <person name="Wu L."/>
            <person name="Ma J."/>
        </authorList>
    </citation>
    <scope>NUCLEOTIDE SEQUENCE [LARGE SCALE GENOMIC DNA]</scope>
    <source>
        <strain evidence="6">CGMCC 4.7241</strain>
    </source>
</reference>
<dbReference type="InterPro" id="IPR000641">
    <property type="entry name" value="CbxX/CfxQ"/>
</dbReference>
<accession>A0ABV7YPK4</accession>
<dbReference type="InterPro" id="IPR039448">
    <property type="entry name" value="Beta_helix"/>
</dbReference>
<dbReference type="RefSeq" id="WP_239554160.1">
    <property type="nucleotide sequence ID" value="NZ_JAFBCM010000001.1"/>
</dbReference>
<dbReference type="EMBL" id="JBHRZH010000047">
    <property type="protein sequence ID" value="MFC3766060.1"/>
    <property type="molecule type" value="Genomic_DNA"/>
</dbReference>
<name>A0ABV7YPK4_9ACTN</name>
<proteinExistence type="inferred from homology"/>
<dbReference type="InterPro" id="IPR041627">
    <property type="entry name" value="AAA_lid_6"/>
</dbReference>
<dbReference type="InterPro" id="IPR027417">
    <property type="entry name" value="P-loop_NTPase"/>
</dbReference>
<dbReference type="Pfam" id="PF00004">
    <property type="entry name" value="AAA"/>
    <property type="match status" value="1"/>
</dbReference>
<dbReference type="InterPro" id="IPR050773">
    <property type="entry name" value="CbxX/CfxQ_RuBisCO_ESX"/>
</dbReference>
<evidence type="ECO:0000256" key="1">
    <source>
        <dbReference type="ARBA" id="ARBA00010378"/>
    </source>
</evidence>
<dbReference type="InterPro" id="IPR006626">
    <property type="entry name" value="PbH1"/>
</dbReference>
<evidence type="ECO:0000313" key="5">
    <source>
        <dbReference type="EMBL" id="MFC3766060.1"/>
    </source>
</evidence>
<feature type="domain" description="AAA+ ATPase" evidence="4">
    <location>
        <begin position="321"/>
        <end position="461"/>
    </location>
</feature>
<dbReference type="Gene3D" id="3.40.50.300">
    <property type="entry name" value="P-loop containing nucleotide triphosphate hydrolases"/>
    <property type="match status" value="1"/>
</dbReference>
<dbReference type="SMART" id="SM00710">
    <property type="entry name" value="PbH1"/>
    <property type="match status" value="4"/>
</dbReference>
<dbReference type="InterPro" id="IPR011050">
    <property type="entry name" value="Pectin_lyase_fold/virulence"/>
</dbReference>
<dbReference type="PRINTS" id="PR00819">
    <property type="entry name" value="CBXCFQXSUPER"/>
</dbReference>
<dbReference type="InterPro" id="IPR003593">
    <property type="entry name" value="AAA+_ATPase"/>
</dbReference>
<evidence type="ECO:0000256" key="3">
    <source>
        <dbReference type="ARBA" id="ARBA00022840"/>
    </source>
</evidence>
<dbReference type="Pfam" id="PF13229">
    <property type="entry name" value="Beta_helix"/>
    <property type="match status" value="1"/>
</dbReference>
<dbReference type="Pfam" id="PF17866">
    <property type="entry name" value="AAA_lid_6"/>
    <property type="match status" value="1"/>
</dbReference>
<evidence type="ECO:0000256" key="2">
    <source>
        <dbReference type="ARBA" id="ARBA00022741"/>
    </source>
</evidence>
<dbReference type="SUPFAM" id="SSF52540">
    <property type="entry name" value="P-loop containing nucleoside triphosphate hydrolases"/>
    <property type="match status" value="1"/>
</dbReference>
<comment type="caution">
    <text evidence="5">The sequence shown here is derived from an EMBL/GenBank/DDBJ whole genome shotgun (WGS) entry which is preliminary data.</text>
</comment>
<keyword evidence="3" id="KW-0067">ATP-binding</keyword>
<organism evidence="5 6">
    <name type="scientific">Tenggerimyces flavus</name>
    <dbReference type="NCBI Taxonomy" id="1708749"/>
    <lineage>
        <taxon>Bacteria</taxon>
        <taxon>Bacillati</taxon>
        <taxon>Actinomycetota</taxon>
        <taxon>Actinomycetes</taxon>
        <taxon>Propionibacteriales</taxon>
        <taxon>Nocardioidaceae</taxon>
        <taxon>Tenggerimyces</taxon>
    </lineage>
</organism>
<dbReference type="InterPro" id="IPR012334">
    <property type="entry name" value="Pectin_lyas_fold"/>
</dbReference>
<sequence>MPSDDRRLLVAERMRGAYPTIGAALLDCPDDAVVEIADGVYAETFEFVERRLTLAALPGATVVIDGALADRPVLHSRDGDLTLRGLQVRAGDGSGVIVEGGSFTMSNCVIQGGAEATVLVRSSLMVAIERCQILGEITGLVLEGVSGTVSETTVKDVLGDGIVMAFGSDIVLRDCVVDGCGGRGIYVYQYGRPELERCAISRVGLEGIEVAHRSAPRLIDCSVRDTRGPAIRFGKDCAGSIAGIALANNAQPAIVIPPGASTEVAEGGPPPAATRGVVDDLLGGLDTMVGLAAVKSEVRAMVDEIQVNEWRREAGLNVGSVSHHLIFAGAPGTGKTTVARMYGKLLKALGVLPHGDFREVSRRDLVGQYIGHTAEKTSVVFEKAKGGVLFIDEAYTLSRSAGSGADFGQEAIDTLVKLMEDHRDKIAIIVAGYTSEMRQFLDANPGLASRFTKTIEFENYSPDELLLITDRMVKAGDYQLDPAAGTTLTEYFARMSDDPNFGNAREARRLFEAARKSQSRRLRTLERMPTSDELRVLSDTDFTEAAGF</sequence>